<dbReference type="Pfam" id="PF13620">
    <property type="entry name" value="CarboxypepD_reg"/>
    <property type="match status" value="1"/>
</dbReference>
<dbReference type="Gene3D" id="2.60.40.1120">
    <property type="entry name" value="Carboxypeptidase-like, regulatory domain"/>
    <property type="match status" value="1"/>
</dbReference>
<comment type="caution">
    <text evidence="4">The sequence shown here is derived from an EMBL/GenBank/DDBJ whole genome shotgun (WGS) entry which is preliminary data.</text>
</comment>
<evidence type="ECO:0000259" key="3">
    <source>
        <dbReference type="PROSITE" id="PS50093"/>
    </source>
</evidence>
<keyword evidence="4" id="KW-0645">Protease</keyword>
<keyword evidence="2" id="KW-1133">Transmembrane helix</keyword>
<dbReference type="InterPro" id="IPR000601">
    <property type="entry name" value="PKD_dom"/>
</dbReference>
<dbReference type="RefSeq" id="WP_342810353.1">
    <property type="nucleotide sequence ID" value="NZ_JAOPJZ010000028.1"/>
</dbReference>
<feature type="region of interest" description="Disordered" evidence="1">
    <location>
        <begin position="229"/>
        <end position="270"/>
    </location>
</feature>
<feature type="compositionally biased region" description="Polar residues" evidence="1">
    <location>
        <begin position="478"/>
        <end position="492"/>
    </location>
</feature>
<dbReference type="InterPro" id="IPR013783">
    <property type="entry name" value="Ig-like_fold"/>
</dbReference>
<dbReference type="InterPro" id="IPR035986">
    <property type="entry name" value="PKD_dom_sf"/>
</dbReference>
<name>A0AAP3E7M2_9EURY</name>
<dbReference type="SUPFAM" id="SSF49464">
    <property type="entry name" value="Carboxypeptidase regulatory domain-like"/>
    <property type="match status" value="1"/>
</dbReference>
<dbReference type="Proteomes" id="UP001321047">
    <property type="component" value="Unassembled WGS sequence"/>
</dbReference>
<evidence type="ECO:0000256" key="1">
    <source>
        <dbReference type="SAM" id="MobiDB-lite"/>
    </source>
</evidence>
<dbReference type="InterPro" id="IPR008969">
    <property type="entry name" value="CarboxyPept-like_regulatory"/>
</dbReference>
<accession>A0AAP3E7M2</accession>
<dbReference type="AlphaFoldDB" id="A0AAP3E7M2"/>
<dbReference type="Pfam" id="PF18911">
    <property type="entry name" value="PKD_4"/>
    <property type="match status" value="1"/>
</dbReference>
<dbReference type="InterPro" id="IPR011635">
    <property type="entry name" value="CARDB"/>
</dbReference>
<dbReference type="InterPro" id="IPR022409">
    <property type="entry name" value="PKD/Chitinase_dom"/>
</dbReference>
<organism evidence="4 5">
    <name type="scientific">Natronosalvus hydrolyticus</name>
    <dbReference type="NCBI Taxonomy" id="2979988"/>
    <lineage>
        <taxon>Archaea</taxon>
        <taxon>Methanobacteriati</taxon>
        <taxon>Methanobacteriota</taxon>
        <taxon>Stenosarchaea group</taxon>
        <taxon>Halobacteria</taxon>
        <taxon>Halobacteriales</taxon>
        <taxon>Natrialbaceae</taxon>
        <taxon>Natronosalvus</taxon>
    </lineage>
</organism>
<keyword evidence="2" id="KW-0472">Membrane</keyword>
<feature type="transmembrane region" description="Helical" evidence="2">
    <location>
        <begin position="592"/>
        <end position="613"/>
    </location>
</feature>
<evidence type="ECO:0000256" key="2">
    <source>
        <dbReference type="SAM" id="Phobius"/>
    </source>
</evidence>
<dbReference type="GO" id="GO:0004180">
    <property type="term" value="F:carboxypeptidase activity"/>
    <property type="evidence" value="ECO:0007669"/>
    <property type="project" value="UniProtKB-KW"/>
</dbReference>
<gene>
    <name evidence="4" type="ORF">OB919_19040</name>
</gene>
<keyword evidence="2" id="KW-0812">Transmembrane</keyword>
<proteinExistence type="predicted"/>
<feature type="compositionally biased region" description="Pro residues" evidence="1">
    <location>
        <begin position="236"/>
        <end position="246"/>
    </location>
</feature>
<dbReference type="SMART" id="SM00089">
    <property type="entry name" value="PKD"/>
    <property type="match status" value="1"/>
</dbReference>
<reference evidence="4 5" key="1">
    <citation type="submission" date="2022-09" db="EMBL/GenBank/DDBJ databases">
        <title>Enrichment on poylsaccharides allowed isolation of novel metabolic and taxonomic groups of Haloarchaea.</title>
        <authorList>
            <person name="Sorokin D.Y."/>
            <person name="Elcheninov A.G."/>
            <person name="Khizhniak T.V."/>
            <person name="Kolganova T.V."/>
            <person name="Kublanov I.V."/>
        </authorList>
    </citation>
    <scope>NUCLEOTIDE SEQUENCE [LARGE SCALE GENOMIC DNA]</scope>
    <source>
        <strain evidence="4 5">AArc-curdl1</strain>
    </source>
</reference>
<protein>
    <submittedName>
        <fullName evidence="4">Carboxypeptidase regulatory-like domain-containing protein</fullName>
    </submittedName>
</protein>
<dbReference type="EMBL" id="JAOPJZ010000028">
    <property type="protein sequence ID" value="MCU4754048.1"/>
    <property type="molecule type" value="Genomic_DNA"/>
</dbReference>
<feature type="domain" description="PKD" evidence="3">
    <location>
        <begin position="428"/>
        <end position="495"/>
    </location>
</feature>
<dbReference type="PROSITE" id="PS50093">
    <property type="entry name" value="PKD"/>
    <property type="match status" value="1"/>
</dbReference>
<feature type="region of interest" description="Disordered" evidence="1">
    <location>
        <begin position="75"/>
        <end position="100"/>
    </location>
</feature>
<dbReference type="Pfam" id="PF07705">
    <property type="entry name" value="CARDB"/>
    <property type="match status" value="1"/>
</dbReference>
<sequence>MRETRTRVCAIALMVVLVLSVISVGAAAPALADDSPPEVPAAYYGEITINGEPAPVGTEIIALVDGEERGSITVTEPGQFGGPSIDDDKLEVPGSSDDAGESVTFEVNGQELEANQAVEWESADLQEVTLTGDDIGFPFIEAAIDEAESTLEVEPNDTATVVVEIENTGDAPGESAVEFELDGDLEETVELELDDGETETVSFDVTLSEEGEYEALVRTVDDEASATISVATDDPTPAPPAPPASPDDPDEPDEPTEPPAIPVEPDPNADYSEERRAAFDPEVGASTVTFSDDSPVVSIAFQSEESIDVLVQRYDVAAPPKGVRQVPGDGLTLQRISVSEGFEKTAGTIRLTISGDDDVDTDALTAYRFDDVDGVWDPLESEVVEVDDDRIVLDVETPRFSYFAVAETAQPTAVIDVDPDTTFEEGETVTLSAENADPGSGEMESYEWTLDGAVVGDTETVDIGSNLEPGTYEVELTVTNDGGNSDSATETLTVEEGEPPADDPVGETHETEIAVTDSGGEPIAGATVEIDGETYTTDEDGVVTVELENGEYTATITADGFEDSTQDITVDGEDVAIATELASVEEDDGTSWLIWFVVLLVIVALIAGAYYVYTERGGELSGNR</sequence>
<dbReference type="CDD" id="cd00146">
    <property type="entry name" value="PKD"/>
    <property type="match status" value="1"/>
</dbReference>
<dbReference type="SUPFAM" id="SSF49299">
    <property type="entry name" value="PKD domain"/>
    <property type="match status" value="1"/>
</dbReference>
<feature type="compositionally biased region" description="Acidic residues" evidence="1">
    <location>
        <begin position="247"/>
        <end position="256"/>
    </location>
</feature>
<evidence type="ECO:0000313" key="4">
    <source>
        <dbReference type="EMBL" id="MCU4754048.1"/>
    </source>
</evidence>
<keyword evidence="4" id="KW-0121">Carboxypeptidase</keyword>
<keyword evidence="4" id="KW-0378">Hydrolase</keyword>
<keyword evidence="5" id="KW-1185">Reference proteome</keyword>
<feature type="compositionally biased region" description="Acidic residues" evidence="1">
    <location>
        <begin position="493"/>
        <end position="505"/>
    </location>
</feature>
<evidence type="ECO:0000313" key="5">
    <source>
        <dbReference type="Proteomes" id="UP001321047"/>
    </source>
</evidence>
<feature type="region of interest" description="Disordered" evidence="1">
    <location>
        <begin position="478"/>
        <end position="507"/>
    </location>
</feature>
<dbReference type="Gene3D" id="2.60.40.10">
    <property type="entry name" value="Immunoglobulins"/>
    <property type="match status" value="2"/>
</dbReference>